<dbReference type="SUPFAM" id="SSF51445">
    <property type="entry name" value="(Trans)glycosidases"/>
    <property type="match status" value="1"/>
</dbReference>
<dbReference type="PANTHER" id="PTHR32227">
    <property type="entry name" value="GLUCAN ENDO-1,3-BETA-GLUCOSIDASE BG1-RELATED-RELATED"/>
    <property type="match status" value="1"/>
</dbReference>
<evidence type="ECO:0000256" key="1">
    <source>
        <dbReference type="ARBA" id="ARBA00008773"/>
    </source>
</evidence>
<dbReference type="EMBL" id="CP093345">
    <property type="protein sequence ID" value="WOG90821.1"/>
    <property type="molecule type" value="Genomic_DNA"/>
</dbReference>
<evidence type="ECO:0000256" key="2">
    <source>
        <dbReference type="ARBA" id="ARBA00022801"/>
    </source>
</evidence>
<organism evidence="6 7">
    <name type="scientific">Daucus carota subsp. sativus</name>
    <name type="common">Carrot</name>
    <dbReference type="NCBI Taxonomy" id="79200"/>
    <lineage>
        <taxon>Eukaryota</taxon>
        <taxon>Viridiplantae</taxon>
        <taxon>Streptophyta</taxon>
        <taxon>Embryophyta</taxon>
        <taxon>Tracheophyta</taxon>
        <taxon>Spermatophyta</taxon>
        <taxon>Magnoliopsida</taxon>
        <taxon>eudicotyledons</taxon>
        <taxon>Gunneridae</taxon>
        <taxon>Pentapetalae</taxon>
        <taxon>asterids</taxon>
        <taxon>campanulids</taxon>
        <taxon>Apiales</taxon>
        <taxon>Apiaceae</taxon>
        <taxon>Apioideae</taxon>
        <taxon>Scandiceae</taxon>
        <taxon>Daucinae</taxon>
        <taxon>Daucus</taxon>
        <taxon>Daucus sect. Daucus</taxon>
    </lineage>
</organism>
<dbReference type="GO" id="GO:0004553">
    <property type="term" value="F:hydrolase activity, hydrolyzing O-glycosyl compounds"/>
    <property type="evidence" value="ECO:0007669"/>
    <property type="project" value="InterPro"/>
</dbReference>
<comment type="similarity">
    <text evidence="1 4">Belongs to the glycosyl hydrolase 17 family.</text>
</comment>
<protein>
    <recommendedName>
        <fullName evidence="8">Glucan endo-1,3-beta-D-glucosidase</fullName>
    </recommendedName>
</protein>
<keyword evidence="7" id="KW-1185">Reference proteome</keyword>
<sequence>MLSSCDMRCTVLLLLLCLAGLCYGIFAGDLPSPQEAVALIKSIGAGRVRLYGPDQNVLQALRNTSLEVVLGVPDWQIPSLGSSQEYANQWIEENIKNFQDINFRYVVVGNKMPSENQDSVAFLPKALQNIQNAVSSSGLKNQIKVSSAFDHSVILNQIHPPSKAEFNEKYPIGDIIQFLKNNNAPFLVNMHPYYSYAFNKPEIPPELNKDGQTSGDKRLQYAIFRSPSVVVQDGRLRYKNVFDAMVDAVYSALEKAGASALDVVVSETGWPTAEGPGATAYNAKIYNNNLIKRIKSKGTPKRPKKPVETYIYNLFDENQRSGVDKHWGIFDQANKQAKYPINFAS</sequence>
<evidence type="ECO:0008006" key="8">
    <source>
        <dbReference type="Google" id="ProtNLM"/>
    </source>
</evidence>
<reference evidence="6" key="1">
    <citation type="journal article" date="2016" name="Nat. Genet.">
        <title>A high-quality carrot genome assembly provides new insights into carotenoid accumulation and asterid genome evolution.</title>
        <authorList>
            <person name="Iorizzo M."/>
            <person name="Ellison S."/>
            <person name="Senalik D."/>
            <person name="Zeng P."/>
            <person name="Satapoomin P."/>
            <person name="Huang J."/>
            <person name="Bowman M."/>
            <person name="Iovene M."/>
            <person name="Sanseverino W."/>
            <person name="Cavagnaro P."/>
            <person name="Yildiz M."/>
            <person name="Macko-Podgorni A."/>
            <person name="Moranska E."/>
            <person name="Grzebelus E."/>
            <person name="Grzebelus D."/>
            <person name="Ashrafi H."/>
            <person name="Zheng Z."/>
            <person name="Cheng S."/>
            <person name="Spooner D."/>
            <person name="Van Deynze A."/>
            <person name="Simon P."/>
        </authorList>
    </citation>
    <scope>NUCLEOTIDE SEQUENCE</scope>
    <source>
        <tissue evidence="6">Leaf</tissue>
    </source>
</reference>
<dbReference type="AlphaFoldDB" id="A0AAF0WLJ8"/>
<feature type="chain" id="PRO_5042126747" description="Glucan endo-1,3-beta-D-glucosidase" evidence="5">
    <location>
        <begin position="25"/>
        <end position="345"/>
    </location>
</feature>
<dbReference type="Gene3D" id="3.20.20.80">
    <property type="entry name" value="Glycosidases"/>
    <property type="match status" value="1"/>
</dbReference>
<reference evidence="6" key="2">
    <citation type="submission" date="2022-03" db="EMBL/GenBank/DDBJ databases">
        <title>Draft title - Genomic analysis of global carrot germplasm unveils the trajectory of domestication and the origin of high carotenoid orange carrot.</title>
        <authorList>
            <person name="Iorizzo M."/>
            <person name="Ellison S."/>
            <person name="Senalik D."/>
            <person name="Macko-Podgorni A."/>
            <person name="Grzebelus D."/>
            <person name="Bostan H."/>
            <person name="Rolling W."/>
            <person name="Curaba J."/>
            <person name="Simon P."/>
        </authorList>
    </citation>
    <scope>NUCLEOTIDE SEQUENCE</scope>
    <source>
        <tissue evidence="6">Leaf</tissue>
    </source>
</reference>
<keyword evidence="5" id="KW-0732">Signal</keyword>
<name>A0AAF0WLJ8_DAUCS</name>
<accession>A0AAF0WLJ8</accession>
<dbReference type="FunFam" id="3.20.20.80:FF:000010">
    <property type="entry name" value="glucan endo-1,3-beta-glucosidase, basic"/>
    <property type="match status" value="1"/>
</dbReference>
<evidence type="ECO:0000256" key="4">
    <source>
        <dbReference type="RuleBase" id="RU004335"/>
    </source>
</evidence>
<dbReference type="InterPro" id="IPR044965">
    <property type="entry name" value="Glyco_hydro_17_plant"/>
</dbReference>
<gene>
    <name evidence="6" type="ORF">DCAR_0310067</name>
</gene>
<keyword evidence="2" id="KW-0378">Hydrolase</keyword>
<evidence type="ECO:0000256" key="5">
    <source>
        <dbReference type="SAM" id="SignalP"/>
    </source>
</evidence>
<feature type="signal peptide" evidence="5">
    <location>
        <begin position="1"/>
        <end position="24"/>
    </location>
</feature>
<dbReference type="InterPro" id="IPR017853">
    <property type="entry name" value="GH"/>
</dbReference>
<evidence type="ECO:0000313" key="7">
    <source>
        <dbReference type="Proteomes" id="UP000077755"/>
    </source>
</evidence>
<dbReference type="GO" id="GO:0005975">
    <property type="term" value="P:carbohydrate metabolic process"/>
    <property type="evidence" value="ECO:0007669"/>
    <property type="project" value="InterPro"/>
</dbReference>
<evidence type="ECO:0000256" key="3">
    <source>
        <dbReference type="ARBA" id="ARBA00023295"/>
    </source>
</evidence>
<proteinExistence type="inferred from homology"/>
<dbReference type="Pfam" id="PF00332">
    <property type="entry name" value="Glyco_hydro_17"/>
    <property type="match status" value="1"/>
</dbReference>
<dbReference type="Proteomes" id="UP000077755">
    <property type="component" value="Chromosome 3"/>
</dbReference>
<evidence type="ECO:0000313" key="6">
    <source>
        <dbReference type="EMBL" id="WOG90821.1"/>
    </source>
</evidence>
<dbReference type="InterPro" id="IPR000490">
    <property type="entry name" value="Glyco_hydro_17"/>
</dbReference>
<keyword evidence="3" id="KW-0326">Glycosidase</keyword>